<reference evidence="1 2" key="1">
    <citation type="journal article" date="2016" name="Nat. Commun.">
        <title>Thousands of microbial genomes shed light on interconnected biogeochemical processes in an aquifer system.</title>
        <authorList>
            <person name="Anantharaman K."/>
            <person name="Brown C.T."/>
            <person name="Hug L.A."/>
            <person name="Sharon I."/>
            <person name="Castelle C.J."/>
            <person name="Probst A.J."/>
            <person name="Thomas B.C."/>
            <person name="Singh A."/>
            <person name="Wilkins M.J."/>
            <person name="Karaoz U."/>
            <person name="Brodie E.L."/>
            <person name="Williams K.H."/>
            <person name="Hubbard S.S."/>
            <person name="Banfield J.F."/>
        </authorList>
    </citation>
    <scope>NUCLEOTIDE SEQUENCE [LARGE SCALE GENOMIC DNA]</scope>
</reference>
<organism evidence="1 2">
    <name type="scientific">Candidatus Roizmanbacteria bacterium RIFCSPHIGHO2_01_FULL_39_12b</name>
    <dbReference type="NCBI Taxonomy" id="1802030"/>
    <lineage>
        <taxon>Bacteria</taxon>
        <taxon>Candidatus Roizmaniibacteriota</taxon>
    </lineage>
</organism>
<sequence>MNQTTTVTKSEFDRLVEQVARLERLVLGKITKTSNVESKPLKLTAYAKRILKEADEEIKRGDVSPAFDNVKDALEWLHSKNKKYANQL</sequence>
<proteinExistence type="predicted"/>
<dbReference type="EMBL" id="MFZF01000018">
    <property type="protein sequence ID" value="OGK16297.1"/>
    <property type="molecule type" value="Genomic_DNA"/>
</dbReference>
<protein>
    <submittedName>
        <fullName evidence="1">Uncharacterized protein</fullName>
    </submittedName>
</protein>
<comment type="caution">
    <text evidence="1">The sequence shown here is derived from an EMBL/GenBank/DDBJ whole genome shotgun (WGS) entry which is preliminary data.</text>
</comment>
<name>A0A1F7GBQ1_9BACT</name>
<accession>A0A1F7GBQ1</accession>
<dbReference type="AlphaFoldDB" id="A0A1F7GBQ1"/>
<gene>
    <name evidence="1" type="ORF">A2690_02850</name>
</gene>
<evidence type="ECO:0000313" key="2">
    <source>
        <dbReference type="Proteomes" id="UP000178372"/>
    </source>
</evidence>
<evidence type="ECO:0000313" key="1">
    <source>
        <dbReference type="EMBL" id="OGK16297.1"/>
    </source>
</evidence>
<dbReference type="Proteomes" id="UP000178372">
    <property type="component" value="Unassembled WGS sequence"/>
</dbReference>